<evidence type="ECO:0000256" key="3">
    <source>
        <dbReference type="ARBA" id="ARBA00011887"/>
    </source>
</evidence>
<evidence type="ECO:0000256" key="9">
    <source>
        <dbReference type="ARBA" id="ARBA00023004"/>
    </source>
</evidence>
<gene>
    <name evidence="13" type="ORF">EJ997_01795</name>
</gene>
<sequence>MSDNETTNNDAKAVRSWSASKILIAVIVTALVTFAMTALLLNILERKNEAAQPSHNVVELTDTTYDPAVWGQNYPQQYETYLQTDEMVPTRYAGAHAVEQEPTEDDPRTEASSSRLEEDPRLEIMWAGYPFSVDYTHARGHEYMLVDQMYTQRVTDFNQPGTCLNCHASMPEIYNELGDGDMNAGFDAVNALSYEEAVEHASGPIACIDCHNPETMELQITRPAFINGIADLKAAEGIEDYDVNRDATTDEMRSYVCAQCHVEYYFDGDAGNRLTFPWSEGIHIDEIWEYYQKDGHIDFTHEITGAEIVKAQHPEFDLWRNGVHADAGVSCADCHMAYDRAGAQKVTDHQINSPLLDTNQSCGTCHSDDSDVLVNRVETIQDRFIVSRDQTFDALVSLIYNIEAAIEDGVDDEAIDLAREYQNKASFYLDYVYSENSYGFHAPDYIQSILMSSMDASRNGELALTGKTAEELEPSDISQANLERNEQRRSAANE</sequence>
<keyword evidence="12" id="KW-0812">Transmembrane</keyword>
<dbReference type="SUPFAM" id="SSF48695">
    <property type="entry name" value="Multiheme cytochromes"/>
    <property type="match status" value="1"/>
</dbReference>
<evidence type="ECO:0000256" key="2">
    <source>
        <dbReference type="ARBA" id="ARBA00009288"/>
    </source>
</evidence>
<evidence type="ECO:0000256" key="12">
    <source>
        <dbReference type="SAM" id="Phobius"/>
    </source>
</evidence>
<evidence type="ECO:0000256" key="10">
    <source>
        <dbReference type="ARBA" id="ARBA00049131"/>
    </source>
</evidence>
<keyword evidence="9" id="KW-0408">Iron</keyword>
<comment type="similarity">
    <text evidence="2">Belongs to the cytochrome c-552 family.</text>
</comment>
<dbReference type="Pfam" id="PF02335">
    <property type="entry name" value="Cytochrom_C552"/>
    <property type="match status" value="1"/>
</dbReference>
<name>A0A3S9PV53_9ACTO</name>
<dbReference type="OrthoDB" id="9780421at2"/>
<dbReference type="InterPro" id="IPR036280">
    <property type="entry name" value="Multihaem_cyt_sf"/>
</dbReference>
<dbReference type="AlphaFoldDB" id="A0A3S9PV53"/>
<keyword evidence="7" id="KW-0106">Calcium</keyword>
<dbReference type="GO" id="GO:0030288">
    <property type="term" value="C:outer membrane-bounded periplasmic space"/>
    <property type="evidence" value="ECO:0007669"/>
    <property type="project" value="TreeGrafter"/>
</dbReference>
<evidence type="ECO:0000256" key="4">
    <source>
        <dbReference type="ARBA" id="ARBA00022617"/>
    </source>
</evidence>
<keyword evidence="5" id="KW-0479">Metal-binding</keyword>
<feature type="transmembrane region" description="Helical" evidence="12">
    <location>
        <begin position="22"/>
        <end position="44"/>
    </location>
</feature>
<keyword evidence="4" id="KW-0349">Heme</keyword>
<keyword evidence="12" id="KW-0472">Membrane</keyword>
<keyword evidence="6" id="KW-0732">Signal</keyword>
<dbReference type="EMBL" id="CP034593">
    <property type="protein sequence ID" value="AZQ76256.1"/>
    <property type="molecule type" value="Genomic_DNA"/>
</dbReference>
<keyword evidence="14" id="KW-1185">Reference proteome</keyword>
<feature type="compositionally biased region" description="Basic and acidic residues" evidence="11">
    <location>
        <begin position="105"/>
        <end position="116"/>
    </location>
</feature>
<dbReference type="GO" id="GO:0020037">
    <property type="term" value="F:heme binding"/>
    <property type="evidence" value="ECO:0007669"/>
    <property type="project" value="TreeGrafter"/>
</dbReference>
<protein>
    <recommendedName>
        <fullName evidence="3">nitrite reductase (cytochrome; ammonia-forming)</fullName>
        <ecNumber evidence="3">1.7.2.2</ecNumber>
    </recommendedName>
</protein>
<dbReference type="GO" id="GO:0042279">
    <property type="term" value="F:nitrite reductase (cytochrome, ammonia-forming) activity"/>
    <property type="evidence" value="ECO:0007669"/>
    <property type="project" value="UniProtKB-EC"/>
</dbReference>
<evidence type="ECO:0000313" key="13">
    <source>
        <dbReference type="EMBL" id="AZQ76256.1"/>
    </source>
</evidence>
<accession>A0A3S9PV53</accession>
<feature type="region of interest" description="Disordered" evidence="11">
    <location>
        <begin position="97"/>
        <end position="116"/>
    </location>
</feature>
<organism evidence="13 14">
    <name type="scientific">Flaviflexus ciconiae</name>
    <dbReference type="NCBI Taxonomy" id="2496867"/>
    <lineage>
        <taxon>Bacteria</taxon>
        <taxon>Bacillati</taxon>
        <taxon>Actinomycetota</taxon>
        <taxon>Actinomycetes</taxon>
        <taxon>Actinomycetales</taxon>
        <taxon>Actinomycetaceae</taxon>
        <taxon>Flaviflexus</taxon>
    </lineage>
</organism>
<evidence type="ECO:0000313" key="14">
    <source>
        <dbReference type="Proteomes" id="UP000280344"/>
    </source>
</evidence>
<reference evidence="13 14" key="1">
    <citation type="submission" date="2018-12" db="EMBL/GenBank/DDBJ databases">
        <title>Complete genome sequence of Flaviflexus sp. H23T48.</title>
        <authorList>
            <person name="Bae J.-W."/>
            <person name="Lee J.-Y."/>
        </authorList>
    </citation>
    <scope>NUCLEOTIDE SEQUENCE [LARGE SCALE GENOMIC DNA]</scope>
    <source>
        <strain evidence="13 14">H23T48</strain>
    </source>
</reference>
<comment type="catalytic activity">
    <reaction evidence="10">
        <text>6 Fe(III)-[cytochrome c] + NH4(+) + 2 H2O = 6 Fe(II)-[cytochrome c] + nitrite + 8 H(+)</text>
        <dbReference type="Rhea" id="RHEA:13089"/>
        <dbReference type="Rhea" id="RHEA-COMP:10350"/>
        <dbReference type="Rhea" id="RHEA-COMP:14399"/>
        <dbReference type="ChEBI" id="CHEBI:15377"/>
        <dbReference type="ChEBI" id="CHEBI:15378"/>
        <dbReference type="ChEBI" id="CHEBI:16301"/>
        <dbReference type="ChEBI" id="CHEBI:28938"/>
        <dbReference type="ChEBI" id="CHEBI:29033"/>
        <dbReference type="ChEBI" id="CHEBI:29034"/>
        <dbReference type="EC" id="1.7.2.2"/>
    </reaction>
</comment>
<dbReference type="PANTHER" id="PTHR30633">
    <property type="entry name" value="CYTOCHROME C-552 RESPIRATORY NITRITE REDUCTASE"/>
    <property type="match status" value="1"/>
</dbReference>
<dbReference type="PIRSF" id="PIRSF000243">
    <property type="entry name" value="Cyt_c552"/>
    <property type="match status" value="1"/>
</dbReference>
<dbReference type="Gene3D" id="1.10.1130.10">
    <property type="entry name" value="Flavocytochrome C3, Chain A"/>
    <property type="match status" value="1"/>
</dbReference>
<dbReference type="Proteomes" id="UP000280344">
    <property type="component" value="Chromosome"/>
</dbReference>
<dbReference type="PANTHER" id="PTHR30633:SF0">
    <property type="entry name" value="CYTOCHROME C-552"/>
    <property type="match status" value="1"/>
</dbReference>
<dbReference type="InterPro" id="IPR003321">
    <property type="entry name" value="Cyt_c552"/>
</dbReference>
<comment type="subcellular location">
    <subcellularLocation>
        <location evidence="1">Cell envelope</location>
    </subcellularLocation>
</comment>
<evidence type="ECO:0000256" key="1">
    <source>
        <dbReference type="ARBA" id="ARBA00004196"/>
    </source>
</evidence>
<keyword evidence="8" id="KW-0560">Oxidoreductase</keyword>
<dbReference type="GO" id="GO:0019645">
    <property type="term" value="P:anaerobic electron transport chain"/>
    <property type="evidence" value="ECO:0007669"/>
    <property type="project" value="TreeGrafter"/>
</dbReference>
<evidence type="ECO:0000256" key="5">
    <source>
        <dbReference type="ARBA" id="ARBA00022723"/>
    </source>
</evidence>
<dbReference type="Gene3D" id="1.20.140.10">
    <property type="entry name" value="Butyryl-CoA Dehydrogenase, subunit A, domain 3"/>
    <property type="match status" value="1"/>
</dbReference>
<dbReference type="GO" id="GO:0046872">
    <property type="term" value="F:metal ion binding"/>
    <property type="evidence" value="ECO:0007669"/>
    <property type="project" value="UniProtKB-KW"/>
</dbReference>
<dbReference type="CDD" id="cd00548">
    <property type="entry name" value="NrfA-like"/>
    <property type="match status" value="1"/>
</dbReference>
<dbReference type="KEGG" id="flh:EJ997_01795"/>
<evidence type="ECO:0000256" key="7">
    <source>
        <dbReference type="ARBA" id="ARBA00022837"/>
    </source>
</evidence>
<keyword evidence="12" id="KW-1133">Transmembrane helix</keyword>
<feature type="compositionally biased region" description="Basic and acidic residues" evidence="11">
    <location>
        <begin position="483"/>
        <end position="494"/>
    </location>
</feature>
<evidence type="ECO:0000256" key="8">
    <source>
        <dbReference type="ARBA" id="ARBA00023002"/>
    </source>
</evidence>
<evidence type="ECO:0000256" key="11">
    <source>
        <dbReference type="SAM" id="MobiDB-lite"/>
    </source>
</evidence>
<proteinExistence type="inferred from homology"/>
<dbReference type="EC" id="1.7.2.2" evidence="3"/>
<evidence type="ECO:0000256" key="6">
    <source>
        <dbReference type="ARBA" id="ARBA00022729"/>
    </source>
</evidence>
<feature type="region of interest" description="Disordered" evidence="11">
    <location>
        <begin position="465"/>
        <end position="494"/>
    </location>
</feature>
<dbReference type="RefSeq" id="WP_126703065.1">
    <property type="nucleotide sequence ID" value="NZ_CP034593.1"/>
</dbReference>